<dbReference type="EMBL" id="GBXM01033043">
    <property type="protein sequence ID" value="JAH75534.1"/>
    <property type="molecule type" value="Transcribed_RNA"/>
</dbReference>
<organism evidence="1">
    <name type="scientific">Anguilla anguilla</name>
    <name type="common">European freshwater eel</name>
    <name type="synonym">Muraena anguilla</name>
    <dbReference type="NCBI Taxonomy" id="7936"/>
    <lineage>
        <taxon>Eukaryota</taxon>
        <taxon>Metazoa</taxon>
        <taxon>Chordata</taxon>
        <taxon>Craniata</taxon>
        <taxon>Vertebrata</taxon>
        <taxon>Euteleostomi</taxon>
        <taxon>Actinopterygii</taxon>
        <taxon>Neopterygii</taxon>
        <taxon>Teleostei</taxon>
        <taxon>Anguilliformes</taxon>
        <taxon>Anguillidae</taxon>
        <taxon>Anguilla</taxon>
    </lineage>
</organism>
<reference evidence="1" key="2">
    <citation type="journal article" date="2015" name="Fish Shellfish Immunol.">
        <title>Early steps in the European eel (Anguilla anguilla)-Vibrio vulnificus interaction in the gills: Role of the RtxA13 toxin.</title>
        <authorList>
            <person name="Callol A."/>
            <person name="Pajuelo D."/>
            <person name="Ebbesson L."/>
            <person name="Teles M."/>
            <person name="MacKenzie S."/>
            <person name="Amaro C."/>
        </authorList>
    </citation>
    <scope>NUCLEOTIDE SEQUENCE</scope>
</reference>
<dbReference type="EMBL" id="GBXM01044554">
    <property type="protein sequence ID" value="JAH64023.1"/>
    <property type="molecule type" value="Transcribed_RNA"/>
</dbReference>
<proteinExistence type="predicted"/>
<dbReference type="AlphaFoldDB" id="A0A0E9UGB8"/>
<protein>
    <submittedName>
        <fullName evidence="1">Uncharacterized protein</fullName>
    </submittedName>
</protein>
<evidence type="ECO:0000313" key="1">
    <source>
        <dbReference type="EMBL" id="JAH64023.1"/>
    </source>
</evidence>
<name>A0A0E9UGB8_ANGAN</name>
<reference evidence="1" key="1">
    <citation type="submission" date="2014-11" db="EMBL/GenBank/DDBJ databases">
        <authorList>
            <person name="Amaro Gonzalez C."/>
        </authorList>
    </citation>
    <scope>NUCLEOTIDE SEQUENCE</scope>
</reference>
<sequence length="24" mass="3009">MSTDSHRYSRCRFHGRKMTRYSVF</sequence>
<accession>A0A0E9UGB8</accession>